<accession>A0AAD7W9T6</accession>
<protein>
    <submittedName>
        <fullName evidence="2">Uncharacterized protein</fullName>
    </submittedName>
</protein>
<name>A0AAD7W9T6_9TELE</name>
<feature type="compositionally biased region" description="Low complexity" evidence="1">
    <location>
        <begin position="23"/>
        <end position="41"/>
    </location>
</feature>
<proteinExistence type="predicted"/>
<keyword evidence="3" id="KW-1185">Reference proteome</keyword>
<evidence type="ECO:0000313" key="3">
    <source>
        <dbReference type="Proteomes" id="UP001221898"/>
    </source>
</evidence>
<feature type="compositionally biased region" description="Basic and acidic residues" evidence="1">
    <location>
        <begin position="1"/>
        <end position="11"/>
    </location>
</feature>
<comment type="caution">
    <text evidence="2">The sequence shown here is derived from an EMBL/GenBank/DDBJ whole genome shotgun (WGS) entry which is preliminary data.</text>
</comment>
<gene>
    <name evidence="2" type="ORF">AAFF_G00146450</name>
</gene>
<dbReference type="EMBL" id="JAINUG010000200">
    <property type="protein sequence ID" value="KAJ8388154.1"/>
    <property type="molecule type" value="Genomic_DNA"/>
</dbReference>
<dbReference type="AlphaFoldDB" id="A0AAD7W9T6"/>
<sequence>MSLWSRKEDNFRAGLATPASAQAARPPELRSAAPSSSSPLPGHFPPWPFFSGTPAHMSPRSLGVTGAGCCIAIAASVLLSQPQLQAASRAGQKGL</sequence>
<reference evidence="2" key="1">
    <citation type="journal article" date="2023" name="Science">
        <title>Genome structures resolve the early diversification of teleost fishes.</title>
        <authorList>
            <person name="Parey E."/>
            <person name="Louis A."/>
            <person name="Montfort J."/>
            <person name="Bouchez O."/>
            <person name="Roques C."/>
            <person name="Iampietro C."/>
            <person name="Lluch J."/>
            <person name="Castinel A."/>
            <person name="Donnadieu C."/>
            <person name="Desvignes T."/>
            <person name="Floi Bucao C."/>
            <person name="Jouanno E."/>
            <person name="Wen M."/>
            <person name="Mejri S."/>
            <person name="Dirks R."/>
            <person name="Jansen H."/>
            <person name="Henkel C."/>
            <person name="Chen W.J."/>
            <person name="Zahm M."/>
            <person name="Cabau C."/>
            <person name="Klopp C."/>
            <person name="Thompson A.W."/>
            <person name="Robinson-Rechavi M."/>
            <person name="Braasch I."/>
            <person name="Lecointre G."/>
            <person name="Bobe J."/>
            <person name="Postlethwait J.H."/>
            <person name="Berthelot C."/>
            <person name="Roest Crollius H."/>
            <person name="Guiguen Y."/>
        </authorList>
    </citation>
    <scope>NUCLEOTIDE SEQUENCE</scope>
    <source>
        <strain evidence="2">NC1722</strain>
    </source>
</reference>
<dbReference type="Proteomes" id="UP001221898">
    <property type="component" value="Unassembled WGS sequence"/>
</dbReference>
<evidence type="ECO:0000313" key="2">
    <source>
        <dbReference type="EMBL" id="KAJ8388154.1"/>
    </source>
</evidence>
<organism evidence="2 3">
    <name type="scientific">Aldrovandia affinis</name>
    <dbReference type="NCBI Taxonomy" id="143900"/>
    <lineage>
        <taxon>Eukaryota</taxon>
        <taxon>Metazoa</taxon>
        <taxon>Chordata</taxon>
        <taxon>Craniata</taxon>
        <taxon>Vertebrata</taxon>
        <taxon>Euteleostomi</taxon>
        <taxon>Actinopterygii</taxon>
        <taxon>Neopterygii</taxon>
        <taxon>Teleostei</taxon>
        <taxon>Notacanthiformes</taxon>
        <taxon>Halosauridae</taxon>
        <taxon>Aldrovandia</taxon>
    </lineage>
</organism>
<evidence type="ECO:0000256" key="1">
    <source>
        <dbReference type="SAM" id="MobiDB-lite"/>
    </source>
</evidence>
<feature type="region of interest" description="Disordered" evidence="1">
    <location>
        <begin position="1"/>
        <end position="51"/>
    </location>
</feature>